<organism evidence="1 2">
    <name type="scientific">Candida boidinii</name>
    <name type="common">Yeast</name>
    <dbReference type="NCBI Taxonomy" id="5477"/>
    <lineage>
        <taxon>Eukaryota</taxon>
        <taxon>Fungi</taxon>
        <taxon>Dikarya</taxon>
        <taxon>Ascomycota</taxon>
        <taxon>Saccharomycotina</taxon>
        <taxon>Pichiomycetes</taxon>
        <taxon>Pichiales</taxon>
        <taxon>Pichiaceae</taxon>
        <taxon>Ogataea</taxon>
        <taxon>Ogataea/Candida clade</taxon>
    </lineage>
</organism>
<dbReference type="Proteomes" id="UP001165101">
    <property type="component" value="Unassembled WGS sequence"/>
</dbReference>
<evidence type="ECO:0000313" key="1">
    <source>
        <dbReference type="EMBL" id="GME88815.1"/>
    </source>
</evidence>
<accession>A0ACB5TJT3</accession>
<dbReference type="EMBL" id="BSXV01000369">
    <property type="protein sequence ID" value="GME88815.1"/>
    <property type="molecule type" value="Genomic_DNA"/>
</dbReference>
<evidence type="ECO:0000313" key="2">
    <source>
        <dbReference type="Proteomes" id="UP001165101"/>
    </source>
</evidence>
<protein>
    <submittedName>
        <fullName evidence="1">Unnamed protein product</fullName>
    </submittedName>
</protein>
<gene>
    <name evidence="1" type="ORF">Cboi01_000110000</name>
</gene>
<keyword evidence="2" id="KW-1185">Reference proteome</keyword>
<reference evidence="1" key="1">
    <citation type="submission" date="2023-04" db="EMBL/GenBank/DDBJ databases">
        <title>Candida boidinii NBRC 1967.</title>
        <authorList>
            <person name="Ichikawa N."/>
            <person name="Sato H."/>
            <person name="Tonouchi N."/>
        </authorList>
    </citation>
    <scope>NUCLEOTIDE SEQUENCE</scope>
    <source>
        <strain evidence="1">NBRC 1967</strain>
    </source>
</reference>
<proteinExistence type="predicted"/>
<comment type="caution">
    <text evidence="1">The sequence shown here is derived from an EMBL/GenBank/DDBJ whole genome shotgun (WGS) entry which is preliminary data.</text>
</comment>
<sequence>MSSSNFASKGGRQVKVELLDEQKQEIREAFSLFDMNNDGFLDYHELKVALRALGFEMSKREVIGVIEEYDSDNRRLISYDDFYRYVGEKILQRDPIEEIKRAFKLFDDDGTGKISLKNLRRVAKELGENLDDDELRAMIDEFDLDDDGEINEEEFINICTEN</sequence>
<name>A0ACB5TJT3_CANBO</name>